<dbReference type="Proteomes" id="UP000032946">
    <property type="component" value="Chromosome"/>
</dbReference>
<organism evidence="1 2">
    <name type="scientific">Limnospira indica PCC 8005</name>
    <dbReference type="NCBI Taxonomy" id="376219"/>
    <lineage>
        <taxon>Bacteria</taxon>
        <taxon>Bacillati</taxon>
        <taxon>Cyanobacteriota</taxon>
        <taxon>Cyanophyceae</taxon>
        <taxon>Oscillatoriophycideae</taxon>
        <taxon>Oscillatoriales</taxon>
        <taxon>Sirenicapillariaceae</taxon>
        <taxon>Limnospira</taxon>
    </lineage>
</organism>
<accession>A0A9P1KGN9</accession>
<dbReference type="EMBL" id="FO818640">
    <property type="protein sequence ID" value="CDM95874.1"/>
    <property type="molecule type" value="Genomic_DNA"/>
</dbReference>
<dbReference type="AlphaFoldDB" id="A0A9P1KGN9"/>
<gene>
    <name evidence="1" type="ORF">ARTHRO_40280</name>
</gene>
<name>A0A9P1KGN9_9CYAN</name>
<sequence length="46" mass="5414">MLRVRLLVFLLFEPEELTTIVKYLVYQMELTRCLMLKLPGQLSPSS</sequence>
<reference evidence="1 2" key="1">
    <citation type="submission" date="2014-02" db="EMBL/GenBank/DDBJ databases">
        <authorList>
            <person name="Genoscope - CEA"/>
        </authorList>
    </citation>
    <scope>NUCLEOTIDE SEQUENCE [LARGE SCALE GENOMIC DNA]</scope>
    <source>
        <strain evidence="1 2">PCC 8005</strain>
    </source>
</reference>
<protein>
    <submittedName>
        <fullName evidence="1">Uncharacterized protein</fullName>
    </submittedName>
</protein>
<evidence type="ECO:0000313" key="1">
    <source>
        <dbReference type="EMBL" id="CDM95874.1"/>
    </source>
</evidence>
<proteinExistence type="predicted"/>
<keyword evidence="2" id="KW-1185">Reference proteome</keyword>
<evidence type="ECO:0000313" key="2">
    <source>
        <dbReference type="Proteomes" id="UP000032946"/>
    </source>
</evidence>